<organism evidence="4 5">
    <name type="scientific">Polaribacter pacificus</name>
    <dbReference type="NCBI Taxonomy" id="1775173"/>
    <lineage>
        <taxon>Bacteria</taxon>
        <taxon>Pseudomonadati</taxon>
        <taxon>Bacteroidota</taxon>
        <taxon>Flavobacteriia</taxon>
        <taxon>Flavobacteriales</taxon>
        <taxon>Flavobacteriaceae</taxon>
    </lineage>
</organism>
<dbReference type="InterPro" id="IPR036390">
    <property type="entry name" value="WH_DNA-bd_sf"/>
</dbReference>
<evidence type="ECO:0000256" key="3">
    <source>
        <dbReference type="ARBA" id="ARBA00023163"/>
    </source>
</evidence>
<evidence type="ECO:0000313" key="4">
    <source>
        <dbReference type="EMBL" id="GGG95813.1"/>
    </source>
</evidence>
<keyword evidence="3" id="KW-0804">Transcription</keyword>
<proteinExistence type="predicted"/>
<evidence type="ECO:0000256" key="2">
    <source>
        <dbReference type="ARBA" id="ARBA00023125"/>
    </source>
</evidence>
<reference evidence="4" key="1">
    <citation type="journal article" date="2014" name="Int. J. Syst. Evol. Microbiol.">
        <title>Complete genome sequence of Corynebacterium casei LMG S-19264T (=DSM 44701T), isolated from a smear-ripened cheese.</title>
        <authorList>
            <consortium name="US DOE Joint Genome Institute (JGI-PGF)"/>
            <person name="Walter F."/>
            <person name="Albersmeier A."/>
            <person name="Kalinowski J."/>
            <person name="Ruckert C."/>
        </authorList>
    </citation>
    <scope>NUCLEOTIDE SEQUENCE</scope>
    <source>
        <strain evidence="4">CGMCC 1.15763</strain>
    </source>
</reference>
<dbReference type="Gene3D" id="1.10.287.160">
    <property type="entry name" value="HR1 repeat"/>
    <property type="match status" value="1"/>
</dbReference>
<dbReference type="InterPro" id="IPR036388">
    <property type="entry name" value="WH-like_DNA-bd_sf"/>
</dbReference>
<name>A0A917MCL8_9FLAO</name>
<dbReference type="RefSeq" id="WP_188598346.1">
    <property type="nucleotide sequence ID" value="NZ_BMJW01000001.1"/>
</dbReference>
<gene>
    <name evidence="4" type="ORF">GCM10011416_11850</name>
</gene>
<dbReference type="SUPFAM" id="SSF46785">
    <property type="entry name" value="Winged helix' DNA-binding domain"/>
    <property type="match status" value="1"/>
</dbReference>
<evidence type="ECO:0000313" key="5">
    <source>
        <dbReference type="Proteomes" id="UP000633278"/>
    </source>
</evidence>
<dbReference type="Gene3D" id="1.10.10.10">
    <property type="entry name" value="Winged helix-like DNA-binding domain superfamily/Winged helix DNA-binding domain"/>
    <property type="match status" value="1"/>
</dbReference>
<keyword evidence="5" id="KW-1185">Reference proteome</keyword>
<evidence type="ECO:0008006" key="6">
    <source>
        <dbReference type="Google" id="ProtNLM"/>
    </source>
</evidence>
<dbReference type="InterPro" id="IPR052362">
    <property type="entry name" value="HTH-GbsR_regulator"/>
</dbReference>
<dbReference type="GO" id="GO:0003677">
    <property type="term" value="F:DNA binding"/>
    <property type="evidence" value="ECO:0007669"/>
    <property type="project" value="UniProtKB-KW"/>
</dbReference>
<dbReference type="PANTHER" id="PTHR38465">
    <property type="entry name" value="HTH-TYPE TRANSCRIPTIONAL REGULATOR MJ1563-RELATED"/>
    <property type="match status" value="1"/>
</dbReference>
<dbReference type="EMBL" id="BMJW01000001">
    <property type="protein sequence ID" value="GGG95813.1"/>
    <property type="molecule type" value="Genomic_DNA"/>
</dbReference>
<evidence type="ECO:0000256" key="1">
    <source>
        <dbReference type="ARBA" id="ARBA00023015"/>
    </source>
</evidence>
<reference evidence="4" key="2">
    <citation type="submission" date="2020-09" db="EMBL/GenBank/DDBJ databases">
        <authorList>
            <person name="Sun Q."/>
            <person name="Zhou Y."/>
        </authorList>
    </citation>
    <scope>NUCLEOTIDE SEQUENCE</scope>
    <source>
        <strain evidence="4">CGMCC 1.15763</strain>
    </source>
</reference>
<dbReference type="PANTHER" id="PTHR38465:SF2">
    <property type="entry name" value="HTH-TYPE TRANSCRIPTIONAL REGULATOR MMPR5"/>
    <property type="match status" value="1"/>
</dbReference>
<protein>
    <recommendedName>
        <fullName evidence="6">DNA-binding transcriptional regulator GbsR, MarR family</fullName>
    </recommendedName>
</protein>
<dbReference type="Proteomes" id="UP000633278">
    <property type="component" value="Unassembled WGS sequence"/>
</dbReference>
<keyword evidence="2" id="KW-0238">DNA-binding</keyword>
<sequence>MTKKEKYIEDVGLFYENYGLPKMAGRILGYLISSESDNNSFDDLKDSLKASKGSISGNVNLLLNQNMIERHMISGDRKSYYKIALNNLEKILESKVKSVTQFKIILEKGLQFDLSTDSLKKQNLNEILNYYEFLESEIPLLKIKWEQKNK</sequence>
<dbReference type="AlphaFoldDB" id="A0A917MCL8"/>
<accession>A0A917MCL8</accession>
<comment type="caution">
    <text evidence="4">The sequence shown here is derived from an EMBL/GenBank/DDBJ whole genome shotgun (WGS) entry which is preliminary data.</text>
</comment>
<keyword evidence="1" id="KW-0805">Transcription regulation</keyword>
<dbReference type="GO" id="GO:0003700">
    <property type="term" value="F:DNA-binding transcription factor activity"/>
    <property type="evidence" value="ECO:0007669"/>
    <property type="project" value="InterPro"/>
</dbReference>